<accession>A0A7W7H2L2</accession>
<sequence>MRFRRLSVLVASTGVVAAGLMSPAAAGAAATTAAPPPVRTRSMVVLGTLGGPMSYGLMISKRGDIIGSSRDATGRTWSTVWWRGRINPTVIPIVGAGVSGINEQRHLAGRVPAGKVEKLFLWRHGKVTYQRLPAGAKAGHSFLNDRDQVAVTRMDKDGSYHAMLWQRGRLTLLPVPRGRNSEVVDINNRGQVLGMIRRPGSSVTRAVLWQNGKMIKLGTLGGANSYARDLNERGQVVGDSTTKRHGEHPYLWQRGRMTDLLAHNKATGGRVYALNDKGAAVGVADFGNSSSGVLWQRGRMTRLHIGSGSGMPVAINNRGDIAGDTGWPTSNVGVPFLLRHGRATVFPDPPADVATKVIGIDRHGVIAVEQEIADYGVRLLRSR</sequence>
<evidence type="ECO:0000313" key="2">
    <source>
        <dbReference type="EMBL" id="MBB4742737.1"/>
    </source>
</evidence>
<dbReference type="NCBIfam" id="TIGR02913">
    <property type="entry name" value="HAF_rpt"/>
    <property type="match status" value="2"/>
</dbReference>
<dbReference type="RefSeq" id="WP_185043067.1">
    <property type="nucleotide sequence ID" value="NZ_BAABFG010000005.1"/>
</dbReference>
<evidence type="ECO:0000313" key="3">
    <source>
        <dbReference type="Proteomes" id="UP000546162"/>
    </source>
</evidence>
<proteinExistence type="predicted"/>
<dbReference type="Proteomes" id="UP000546162">
    <property type="component" value="Unassembled WGS sequence"/>
</dbReference>
<name>A0A7W7H2L2_9ACTN</name>
<evidence type="ECO:0000256" key="1">
    <source>
        <dbReference type="SAM" id="SignalP"/>
    </source>
</evidence>
<dbReference type="InterPro" id="IPR014262">
    <property type="entry name" value="HAF_rpt"/>
</dbReference>
<keyword evidence="3" id="KW-1185">Reference proteome</keyword>
<feature type="signal peptide" evidence="1">
    <location>
        <begin position="1"/>
        <end position="28"/>
    </location>
</feature>
<protein>
    <submittedName>
        <fullName evidence="2">Putative HAF family extracellular repeat protein</fullName>
    </submittedName>
</protein>
<keyword evidence="1" id="KW-0732">Signal</keyword>
<comment type="caution">
    <text evidence="2">The sequence shown here is derived from an EMBL/GenBank/DDBJ whole genome shotgun (WGS) entry which is preliminary data.</text>
</comment>
<organism evidence="2 3">
    <name type="scientific">Actinoplanes octamycinicus</name>
    <dbReference type="NCBI Taxonomy" id="135948"/>
    <lineage>
        <taxon>Bacteria</taxon>
        <taxon>Bacillati</taxon>
        <taxon>Actinomycetota</taxon>
        <taxon>Actinomycetes</taxon>
        <taxon>Micromonosporales</taxon>
        <taxon>Micromonosporaceae</taxon>
        <taxon>Actinoplanes</taxon>
    </lineage>
</organism>
<reference evidence="2 3" key="1">
    <citation type="submission" date="2020-08" db="EMBL/GenBank/DDBJ databases">
        <title>Sequencing the genomes of 1000 actinobacteria strains.</title>
        <authorList>
            <person name="Klenk H.-P."/>
        </authorList>
    </citation>
    <scope>NUCLEOTIDE SEQUENCE [LARGE SCALE GENOMIC DNA]</scope>
    <source>
        <strain evidence="2 3">DSM 45809</strain>
    </source>
</reference>
<dbReference type="EMBL" id="JACHNB010000001">
    <property type="protein sequence ID" value="MBB4742737.1"/>
    <property type="molecule type" value="Genomic_DNA"/>
</dbReference>
<dbReference type="AlphaFoldDB" id="A0A7W7H2L2"/>
<gene>
    <name evidence="2" type="ORF">BJY16_006196</name>
</gene>
<feature type="chain" id="PRO_5031048151" evidence="1">
    <location>
        <begin position="29"/>
        <end position="383"/>
    </location>
</feature>